<dbReference type="InterPro" id="IPR006638">
    <property type="entry name" value="Elp3/MiaA/NifB-like_rSAM"/>
</dbReference>
<evidence type="ECO:0000313" key="19">
    <source>
        <dbReference type="Proteomes" id="UP000625735"/>
    </source>
</evidence>
<keyword evidence="11" id="KW-0411">Iron-sulfur</keyword>
<dbReference type="InterPro" id="IPR007197">
    <property type="entry name" value="rSAM"/>
</dbReference>
<organism evidence="18 19">
    <name type="scientific">Flavobacterium orientale</name>
    <dbReference type="NCBI Taxonomy" id="1756020"/>
    <lineage>
        <taxon>Bacteria</taxon>
        <taxon>Pseudomonadati</taxon>
        <taxon>Bacteroidota</taxon>
        <taxon>Flavobacteriia</taxon>
        <taxon>Flavobacteriales</taxon>
        <taxon>Flavobacteriaceae</taxon>
        <taxon>Flavobacterium</taxon>
    </lineage>
</organism>
<dbReference type="InterPro" id="IPR058240">
    <property type="entry name" value="rSAM_sf"/>
</dbReference>
<dbReference type="AlphaFoldDB" id="A0A916Y3B7"/>
<dbReference type="PANTHER" id="PTHR43020">
    <property type="entry name" value="CDK5 REGULATORY SUBUNIT-ASSOCIATED PROTEIN 1"/>
    <property type="match status" value="1"/>
</dbReference>
<keyword evidence="6" id="KW-0808">Transferase</keyword>
<dbReference type="InterPro" id="IPR005839">
    <property type="entry name" value="Methylthiotransferase"/>
</dbReference>
<dbReference type="PANTHER" id="PTHR43020:SF2">
    <property type="entry name" value="MITOCHONDRIAL TRNA METHYLTHIOTRANSFERASE CDK5RAP1"/>
    <property type="match status" value="1"/>
</dbReference>
<dbReference type="GO" id="GO:0005829">
    <property type="term" value="C:cytosol"/>
    <property type="evidence" value="ECO:0007669"/>
    <property type="project" value="TreeGrafter"/>
</dbReference>
<dbReference type="PROSITE" id="PS51918">
    <property type="entry name" value="RADICAL_SAM"/>
    <property type="match status" value="1"/>
</dbReference>
<evidence type="ECO:0000256" key="10">
    <source>
        <dbReference type="ARBA" id="ARBA00023004"/>
    </source>
</evidence>
<keyword evidence="8" id="KW-0819">tRNA processing</keyword>
<dbReference type="EMBL" id="BMFG01000007">
    <property type="protein sequence ID" value="GGD29497.1"/>
    <property type="molecule type" value="Genomic_DNA"/>
</dbReference>
<evidence type="ECO:0000313" key="18">
    <source>
        <dbReference type="EMBL" id="GGD29497.1"/>
    </source>
</evidence>
<dbReference type="GO" id="GO:0046872">
    <property type="term" value="F:metal ion binding"/>
    <property type="evidence" value="ECO:0007669"/>
    <property type="project" value="UniProtKB-KW"/>
</dbReference>
<dbReference type="InterPro" id="IPR023404">
    <property type="entry name" value="rSAM_horseshoe"/>
</dbReference>
<dbReference type="InterPro" id="IPR013848">
    <property type="entry name" value="Methylthiotransferase_N"/>
</dbReference>
<sequence length="448" mass="51134">MQNMTSNQKKVAFYTLGCKLNFSETSTIARNFQQEGFERVDFEEVADIYVINTCSVTDNADKQFKQIVKKALKHNDKAFIAAVGCYAQLKPEELAAVDGVDLVLGATEKFKITDYLNDLSKNDMGEVHSCEIEEANFYVGSYSIGDRTRAFLKVQDGCDYKCTYCTIPLARGISRSDELQNVLNNAKEISQQGIKEIVLTGVNIGDYGKGEFGNKKHEHTFLELVQALDEVEGIERLRISSIEPNLLKNETIDFVSKSRTFVPHFHIPLQSGSNDILKKMKRRYLRELYIDRVNKIREVMPDACIGVDVIVGFPGETDEHFLETYHFLNDLDISYLHVFTYSERDNTEAAEMENVIPANVRSKRSKMLRGLSVKKRRAFYESQLGTTRTVLFEAENKEGYIHGFTENYVKIKTPWNPELSNTLHEIKLTKIDEDGSVRMEFVRDVVVV</sequence>
<accession>A0A916Y3B7</accession>
<reference evidence="18" key="2">
    <citation type="submission" date="2020-09" db="EMBL/GenBank/DDBJ databases">
        <authorList>
            <person name="Sun Q."/>
            <person name="Zhou Y."/>
        </authorList>
    </citation>
    <scope>NUCLEOTIDE SEQUENCE</scope>
    <source>
        <strain evidence="18">CGMCC 1.12506</strain>
    </source>
</reference>
<evidence type="ECO:0000256" key="1">
    <source>
        <dbReference type="ARBA" id="ARBA00001966"/>
    </source>
</evidence>
<comment type="similarity">
    <text evidence="14">Belongs to the methylthiotransferase family. MtaB subfamily.</text>
</comment>
<dbReference type="FunFam" id="3.80.30.20:FF:000001">
    <property type="entry name" value="tRNA-2-methylthio-N(6)-dimethylallyladenosine synthase 2"/>
    <property type="match status" value="1"/>
</dbReference>
<dbReference type="SUPFAM" id="SSF102114">
    <property type="entry name" value="Radical SAM enzymes"/>
    <property type="match status" value="1"/>
</dbReference>
<evidence type="ECO:0000259" key="16">
    <source>
        <dbReference type="PROSITE" id="PS51449"/>
    </source>
</evidence>
<dbReference type="Pfam" id="PF00919">
    <property type="entry name" value="UPF0004"/>
    <property type="match status" value="1"/>
</dbReference>
<dbReference type="InterPro" id="IPR020612">
    <property type="entry name" value="Methylthiotransferase_CS"/>
</dbReference>
<dbReference type="Proteomes" id="UP000625735">
    <property type="component" value="Unassembled WGS sequence"/>
</dbReference>
<evidence type="ECO:0000256" key="15">
    <source>
        <dbReference type="ARBA" id="ARBA00069898"/>
    </source>
</evidence>
<reference evidence="18" key="1">
    <citation type="journal article" date="2014" name="Int. J. Syst. Evol. Microbiol.">
        <title>Complete genome sequence of Corynebacterium casei LMG S-19264T (=DSM 44701T), isolated from a smear-ripened cheese.</title>
        <authorList>
            <consortium name="US DOE Joint Genome Institute (JGI-PGF)"/>
            <person name="Walter F."/>
            <person name="Albersmeier A."/>
            <person name="Kalinowski J."/>
            <person name="Ruckert C."/>
        </authorList>
    </citation>
    <scope>NUCLEOTIDE SEQUENCE</scope>
    <source>
        <strain evidence="18">CGMCC 1.12506</strain>
    </source>
</reference>
<dbReference type="GO" id="GO:0035597">
    <property type="term" value="F:tRNA-2-methylthio-N(6)-dimethylallyladenosine(37) synthase activity"/>
    <property type="evidence" value="ECO:0007669"/>
    <property type="project" value="TreeGrafter"/>
</dbReference>
<keyword evidence="4" id="KW-0004">4Fe-4S</keyword>
<evidence type="ECO:0000256" key="5">
    <source>
        <dbReference type="ARBA" id="ARBA00022490"/>
    </source>
</evidence>
<dbReference type="FunFam" id="3.40.50.12160:FF:000004">
    <property type="entry name" value="Threonylcarbamoyladenosine tRNA methylthiotransferase MtaB"/>
    <property type="match status" value="1"/>
</dbReference>
<evidence type="ECO:0000256" key="14">
    <source>
        <dbReference type="ARBA" id="ARBA00061574"/>
    </source>
</evidence>
<dbReference type="SFLD" id="SFLDG01061">
    <property type="entry name" value="methylthiotransferase"/>
    <property type="match status" value="1"/>
</dbReference>
<dbReference type="SFLD" id="SFLDS00029">
    <property type="entry name" value="Radical_SAM"/>
    <property type="match status" value="1"/>
</dbReference>
<keyword evidence="7" id="KW-0949">S-adenosyl-L-methionine</keyword>
<evidence type="ECO:0000259" key="17">
    <source>
        <dbReference type="PROSITE" id="PS51918"/>
    </source>
</evidence>
<comment type="cofactor">
    <cofactor evidence="1">
        <name>[4Fe-4S] cluster</name>
        <dbReference type="ChEBI" id="CHEBI:49883"/>
    </cofactor>
</comment>
<keyword evidence="19" id="KW-1185">Reference proteome</keyword>
<dbReference type="PROSITE" id="PS51449">
    <property type="entry name" value="MTTASE_N"/>
    <property type="match status" value="1"/>
</dbReference>
<evidence type="ECO:0000256" key="13">
    <source>
        <dbReference type="ARBA" id="ARBA00051661"/>
    </source>
</evidence>
<name>A0A916Y3B7_9FLAO</name>
<comment type="function">
    <text evidence="2">Catalyzes the methylthiolation of N6-threonylcarbamoyladenosine (t(6)A), leading to the formation of 2-methylthio-N6-threonylcarbamoyladenosine (ms(2)t(6)A) at position 37 in tRNAs that read codons beginning with adenine.</text>
</comment>
<proteinExistence type="inferred from homology"/>
<comment type="catalytic activity">
    <reaction evidence="13">
        <text>N(6)-L-threonylcarbamoyladenosine(37) in tRNA + (sulfur carrier)-SH + AH2 + 2 S-adenosyl-L-methionine = 2-methylsulfanyl-N(6)-L-threonylcarbamoyladenosine(37) in tRNA + (sulfur carrier)-H + 5'-deoxyadenosine + L-methionine + A + S-adenosyl-L-homocysteine + 2 H(+)</text>
        <dbReference type="Rhea" id="RHEA:37075"/>
        <dbReference type="Rhea" id="RHEA-COMP:10163"/>
        <dbReference type="Rhea" id="RHEA-COMP:11092"/>
        <dbReference type="Rhea" id="RHEA-COMP:14737"/>
        <dbReference type="Rhea" id="RHEA-COMP:14739"/>
        <dbReference type="ChEBI" id="CHEBI:13193"/>
        <dbReference type="ChEBI" id="CHEBI:15378"/>
        <dbReference type="ChEBI" id="CHEBI:17319"/>
        <dbReference type="ChEBI" id="CHEBI:17499"/>
        <dbReference type="ChEBI" id="CHEBI:29917"/>
        <dbReference type="ChEBI" id="CHEBI:57844"/>
        <dbReference type="ChEBI" id="CHEBI:57856"/>
        <dbReference type="ChEBI" id="CHEBI:59789"/>
        <dbReference type="ChEBI" id="CHEBI:64428"/>
        <dbReference type="ChEBI" id="CHEBI:74418"/>
        <dbReference type="ChEBI" id="CHEBI:74420"/>
        <dbReference type="EC" id="2.8.4.5"/>
    </reaction>
</comment>
<feature type="domain" description="Radical SAM core" evidence="17">
    <location>
        <begin position="144"/>
        <end position="378"/>
    </location>
</feature>
<evidence type="ECO:0000256" key="6">
    <source>
        <dbReference type="ARBA" id="ARBA00022679"/>
    </source>
</evidence>
<evidence type="ECO:0000256" key="8">
    <source>
        <dbReference type="ARBA" id="ARBA00022694"/>
    </source>
</evidence>
<evidence type="ECO:0000256" key="11">
    <source>
        <dbReference type="ARBA" id="ARBA00023014"/>
    </source>
</evidence>
<evidence type="ECO:0000256" key="9">
    <source>
        <dbReference type="ARBA" id="ARBA00022723"/>
    </source>
</evidence>
<dbReference type="Pfam" id="PF04055">
    <property type="entry name" value="Radical_SAM"/>
    <property type="match status" value="1"/>
</dbReference>
<dbReference type="GO" id="GO:0051539">
    <property type="term" value="F:4 iron, 4 sulfur cluster binding"/>
    <property type="evidence" value="ECO:0007669"/>
    <property type="project" value="UniProtKB-KW"/>
</dbReference>
<dbReference type="InterPro" id="IPR006467">
    <property type="entry name" value="MiaB-like_bact"/>
</dbReference>
<protein>
    <recommendedName>
        <fullName evidence="15">Threonylcarbamoyladenosine tRNA methylthiotransferase MtaB</fullName>
        <ecNumber evidence="3">2.8.4.5</ecNumber>
    </recommendedName>
    <alternativeName>
        <fullName evidence="12">tRNA-t(6)A37 methylthiotransferase</fullName>
    </alternativeName>
</protein>
<dbReference type="NCBIfam" id="TIGR01579">
    <property type="entry name" value="MiaB-like-C"/>
    <property type="match status" value="1"/>
</dbReference>
<dbReference type="Gene3D" id="3.80.30.20">
    <property type="entry name" value="tm_1862 like domain"/>
    <property type="match status" value="1"/>
</dbReference>
<evidence type="ECO:0000256" key="4">
    <source>
        <dbReference type="ARBA" id="ARBA00022485"/>
    </source>
</evidence>
<evidence type="ECO:0000256" key="7">
    <source>
        <dbReference type="ARBA" id="ARBA00022691"/>
    </source>
</evidence>
<dbReference type="Gene3D" id="3.40.50.12160">
    <property type="entry name" value="Methylthiotransferase, N-terminal domain"/>
    <property type="match status" value="1"/>
</dbReference>
<dbReference type="EC" id="2.8.4.5" evidence="3"/>
<keyword evidence="9" id="KW-0479">Metal-binding</keyword>
<comment type="caution">
    <text evidence="18">The sequence shown here is derived from an EMBL/GenBank/DDBJ whole genome shotgun (WGS) entry which is preliminary data.</text>
</comment>
<dbReference type="PROSITE" id="PS01278">
    <property type="entry name" value="MTTASE_RADICAL"/>
    <property type="match status" value="1"/>
</dbReference>
<gene>
    <name evidence="18" type="ORF">GCM10011343_19580</name>
</gene>
<dbReference type="SFLD" id="SFLDG01082">
    <property type="entry name" value="B12-binding_domain_containing"/>
    <property type="match status" value="1"/>
</dbReference>
<dbReference type="InterPro" id="IPR038135">
    <property type="entry name" value="Methylthiotransferase_N_sf"/>
</dbReference>
<evidence type="ECO:0000256" key="2">
    <source>
        <dbReference type="ARBA" id="ARBA00002399"/>
    </source>
</evidence>
<feature type="domain" description="MTTase N-terminal" evidence="16">
    <location>
        <begin position="9"/>
        <end position="121"/>
    </location>
</feature>
<keyword evidence="10" id="KW-0408">Iron</keyword>
<dbReference type="NCBIfam" id="TIGR00089">
    <property type="entry name" value="MiaB/RimO family radical SAM methylthiotransferase"/>
    <property type="match status" value="1"/>
</dbReference>
<keyword evidence="5" id="KW-0963">Cytoplasm</keyword>
<evidence type="ECO:0000256" key="12">
    <source>
        <dbReference type="ARBA" id="ARBA00031213"/>
    </source>
</evidence>
<dbReference type="SMART" id="SM00729">
    <property type="entry name" value="Elp3"/>
    <property type="match status" value="1"/>
</dbReference>
<dbReference type="GO" id="GO:0035598">
    <property type="term" value="F:tRNA (N(6)-L-threonylcarbamoyladenosine(37)-C(2))-methylthiotransferase activity"/>
    <property type="evidence" value="ECO:0007669"/>
    <property type="project" value="UniProtKB-EC"/>
</dbReference>
<evidence type="ECO:0000256" key="3">
    <source>
        <dbReference type="ARBA" id="ARBA00013273"/>
    </source>
</evidence>